<comment type="similarity">
    <text evidence="2">Belongs to the MscS (TC 1.A.23) family.</text>
</comment>
<dbReference type="InterPro" id="IPR011014">
    <property type="entry name" value="MscS_channel_TM-2"/>
</dbReference>
<dbReference type="Pfam" id="PF00924">
    <property type="entry name" value="MS_channel_2nd"/>
    <property type="match status" value="1"/>
</dbReference>
<dbReference type="Pfam" id="PF21088">
    <property type="entry name" value="MS_channel_1st"/>
    <property type="match status" value="1"/>
</dbReference>
<keyword evidence="5 7" id="KW-1133">Transmembrane helix</keyword>
<keyword evidence="3" id="KW-1003">Cell membrane</keyword>
<evidence type="ECO:0000256" key="2">
    <source>
        <dbReference type="ARBA" id="ARBA00008017"/>
    </source>
</evidence>
<organism evidence="11 12">
    <name type="scientific">Flammeovirga agarivorans</name>
    <dbReference type="NCBI Taxonomy" id="2726742"/>
    <lineage>
        <taxon>Bacteria</taxon>
        <taxon>Pseudomonadati</taxon>
        <taxon>Bacteroidota</taxon>
        <taxon>Cytophagia</taxon>
        <taxon>Cytophagales</taxon>
        <taxon>Flammeovirgaceae</taxon>
        <taxon>Flammeovirga</taxon>
    </lineage>
</organism>
<dbReference type="InterPro" id="IPR045275">
    <property type="entry name" value="MscS_archaea/bacteria_type"/>
</dbReference>
<feature type="domain" description="Mechanosensitive ion channel MscS C-terminal" evidence="9">
    <location>
        <begin position="177"/>
        <end position="260"/>
    </location>
</feature>
<reference evidence="11 12" key="1">
    <citation type="submission" date="2020-04" db="EMBL/GenBank/DDBJ databases">
        <title>Flammeovirga sp. SR4, a novel species isolated from seawater.</title>
        <authorList>
            <person name="Wang X."/>
        </authorList>
    </citation>
    <scope>NUCLEOTIDE SEQUENCE [LARGE SCALE GENOMIC DNA]</scope>
    <source>
        <strain evidence="11 12">SR4</strain>
    </source>
</reference>
<dbReference type="PANTHER" id="PTHR30221">
    <property type="entry name" value="SMALL-CONDUCTANCE MECHANOSENSITIVE CHANNEL"/>
    <property type="match status" value="1"/>
</dbReference>
<dbReference type="Gene3D" id="2.30.30.60">
    <property type="match status" value="1"/>
</dbReference>
<feature type="domain" description="Mechanosensitive ion channel MscS" evidence="8">
    <location>
        <begin position="105"/>
        <end position="170"/>
    </location>
</feature>
<evidence type="ECO:0000256" key="6">
    <source>
        <dbReference type="ARBA" id="ARBA00023136"/>
    </source>
</evidence>
<comment type="caution">
    <text evidence="11">The sequence shown here is derived from an EMBL/GenBank/DDBJ whole genome shotgun (WGS) entry which is preliminary data.</text>
</comment>
<dbReference type="InterPro" id="IPR010920">
    <property type="entry name" value="LSM_dom_sf"/>
</dbReference>
<accession>A0A7X8SP54</accession>
<keyword evidence="12" id="KW-1185">Reference proteome</keyword>
<feature type="transmembrane region" description="Helical" evidence="7">
    <location>
        <begin position="18"/>
        <end position="35"/>
    </location>
</feature>
<dbReference type="Gene3D" id="3.30.70.100">
    <property type="match status" value="1"/>
</dbReference>
<dbReference type="SUPFAM" id="SSF50182">
    <property type="entry name" value="Sm-like ribonucleoproteins"/>
    <property type="match status" value="1"/>
</dbReference>
<evidence type="ECO:0000313" key="12">
    <source>
        <dbReference type="Proteomes" id="UP000585050"/>
    </source>
</evidence>
<evidence type="ECO:0000256" key="5">
    <source>
        <dbReference type="ARBA" id="ARBA00022989"/>
    </source>
</evidence>
<evidence type="ECO:0000256" key="1">
    <source>
        <dbReference type="ARBA" id="ARBA00004651"/>
    </source>
</evidence>
<dbReference type="Proteomes" id="UP000585050">
    <property type="component" value="Unassembled WGS sequence"/>
</dbReference>
<evidence type="ECO:0000256" key="7">
    <source>
        <dbReference type="SAM" id="Phobius"/>
    </source>
</evidence>
<keyword evidence="6 7" id="KW-0472">Membrane</keyword>
<sequence>MEEITQYQDDLIRLFSRYGLQLGQGIMFLIIGNYIGNKLTKLIKVQIKKKSTNHSLIDFITSLTNIALKVIIFIGAIDMAGVETTSFVAMLGSAGLAIGLALQGSLANIAGGALLLTLRPFKKGDLIEANGHLGNVIEIGLFSTTIRTPRMRQVFLPNGGLAGGVIKNFSSEDLSRVDLPIGISYGANIKEARRVLMDVLNRDKRIIKQDGLPAVVVTNLGESSVDLEVRAFVSVNDYWDFRFETLEACKIALDQNDIEIPFPQRVLHLQSEKESLPLELQEY</sequence>
<feature type="transmembrane region" description="Helical" evidence="7">
    <location>
        <begin position="89"/>
        <end position="116"/>
    </location>
</feature>
<dbReference type="GO" id="GO:0008381">
    <property type="term" value="F:mechanosensitive monoatomic ion channel activity"/>
    <property type="evidence" value="ECO:0007669"/>
    <property type="project" value="InterPro"/>
</dbReference>
<dbReference type="InterPro" id="IPR006685">
    <property type="entry name" value="MscS_channel_2nd"/>
</dbReference>
<dbReference type="InterPro" id="IPR011066">
    <property type="entry name" value="MscS_channel_C_sf"/>
</dbReference>
<dbReference type="EMBL" id="JABAIL010000007">
    <property type="protein sequence ID" value="NLR93730.1"/>
    <property type="molecule type" value="Genomic_DNA"/>
</dbReference>
<dbReference type="PANTHER" id="PTHR30221:SF1">
    <property type="entry name" value="SMALL-CONDUCTANCE MECHANOSENSITIVE CHANNEL"/>
    <property type="match status" value="1"/>
</dbReference>
<dbReference type="RefSeq" id="WP_168884438.1">
    <property type="nucleotide sequence ID" value="NZ_JABAIL010000007.1"/>
</dbReference>
<comment type="subcellular location">
    <subcellularLocation>
        <location evidence="1">Cell membrane</location>
        <topology evidence="1">Multi-pass membrane protein</topology>
    </subcellularLocation>
</comment>
<gene>
    <name evidence="11" type="ORF">HGP29_21195</name>
</gene>
<dbReference type="SUPFAM" id="SSF82861">
    <property type="entry name" value="Mechanosensitive channel protein MscS (YggB), transmembrane region"/>
    <property type="match status" value="1"/>
</dbReference>
<evidence type="ECO:0000259" key="9">
    <source>
        <dbReference type="Pfam" id="PF21082"/>
    </source>
</evidence>
<dbReference type="AlphaFoldDB" id="A0A7X8SP54"/>
<dbReference type="SUPFAM" id="SSF82689">
    <property type="entry name" value="Mechanosensitive channel protein MscS (YggB), C-terminal domain"/>
    <property type="match status" value="1"/>
</dbReference>
<dbReference type="Pfam" id="PF21082">
    <property type="entry name" value="MS_channel_3rd"/>
    <property type="match status" value="1"/>
</dbReference>
<dbReference type="InterPro" id="IPR049278">
    <property type="entry name" value="MS_channel_C"/>
</dbReference>
<name>A0A7X8SP54_9BACT</name>
<feature type="transmembrane region" description="Helical" evidence="7">
    <location>
        <begin position="56"/>
        <end position="77"/>
    </location>
</feature>
<dbReference type="InterPro" id="IPR049142">
    <property type="entry name" value="MS_channel_1st"/>
</dbReference>
<feature type="domain" description="Mechanosensitive ion channel transmembrane helices 2/3" evidence="10">
    <location>
        <begin position="63"/>
        <end position="103"/>
    </location>
</feature>
<keyword evidence="4 7" id="KW-0812">Transmembrane</keyword>
<evidence type="ECO:0000256" key="3">
    <source>
        <dbReference type="ARBA" id="ARBA00022475"/>
    </source>
</evidence>
<evidence type="ECO:0000256" key="4">
    <source>
        <dbReference type="ARBA" id="ARBA00022692"/>
    </source>
</evidence>
<evidence type="ECO:0000259" key="10">
    <source>
        <dbReference type="Pfam" id="PF21088"/>
    </source>
</evidence>
<protein>
    <submittedName>
        <fullName evidence="11">Mechanosensitive ion channel</fullName>
    </submittedName>
</protein>
<evidence type="ECO:0000313" key="11">
    <source>
        <dbReference type="EMBL" id="NLR93730.1"/>
    </source>
</evidence>
<dbReference type="Gene3D" id="1.10.287.1260">
    <property type="match status" value="1"/>
</dbReference>
<dbReference type="GO" id="GO:0005886">
    <property type="term" value="C:plasma membrane"/>
    <property type="evidence" value="ECO:0007669"/>
    <property type="project" value="UniProtKB-SubCell"/>
</dbReference>
<proteinExistence type="inferred from homology"/>
<dbReference type="InterPro" id="IPR023408">
    <property type="entry name" value="MscS_beta-dom_sf"/>
</dbReference>
<evidence type="ECO:0000259" key="8">
    <source>
        <dbReference type="Pfam" id="PF00924"/>
    </source>
</evidence>